<feature type="compositionally biased region" description="Low complexity" evidence="1">
    <location>
        <begin position="196"/>
        <end position="208"/>
    </location>
</feature>
<dbReference type="STRING" id="166423.A0A0M8ZRT7"/>
<name>A0A0M8ZRT7_9HYME</name>
<reference evidence="2 3" key="1">
    <citation type="submission" date="2015-07" db="EMBL/GenBank/DDBJ databases">
        <title>The genome of Melipona quadrifasciata.</title>
        <authorList>
            <person name="Pan H."/>
            <person name="Kapheim K."/>
        </authorList>
    </citation>
    <scope>NUCLEOTIDE SEQUENCE [LARGE SCALE GENOMIC DNA]</scope>
    <source>
        <strain evidence="2">0111107301</strain>
        <tissue evidence="2">Whole body</tissue>
    </source>
</reference>
<dbReference type="AlphaFoldDB" id="A0A0M8ZRT7"/>
<protein>
    <submittedName>
        <fullName evidence="2">Uncharacterized protein</fullName>
    </submittedName>
</protein>
<keyword evidence="3" id="KW-1185">Reference proteome</keyword>
<feature type="region of interest" description="Disordered" evidence="1">
    <location>
        <begin position="517"/>
        <end position="536"/>
    </location>
</feature>
<feature type="compositionally biased region" description="Polar residues" evidence="1">
    <location>
        <begin position="705"/>
        <end position="721"/>
    </location>
</feature>
<evidence type="ECO:0000313" key="3">
    <source>
        <dbReference type="Proteomes" id="UP000053105"/>
    </source>
</evidence>
<accession>A0A0M8ZRT7</accession>
<feature type="compositionally biased region" description="Polar residues" evidence="1">
    <location>
        <begin position="785"/>
        <end position="796"/>
    </location>
</feature>
<dbReference type="Proteomes" id="UP000053105">
    <property type="component" value="Unassembled WGS sequence"/>
</dbReference>
<feature type="compositionally biased region" description="Basic and acidic residues" evidence="1">
    <location>
        <begin position="772"/>
        <end position="784"/>
    </location>
</feature>
<gene>
    <name evidence="2" type="ORF">WN51_06018</name>
</gene>
<dbReference type="EMBL" id="KQ435881">
    <property type="protein sequence ID" value="KOX69830.1"/>
    <property type="molecule type" value="Genomic_DNA"/>
</dbReference>
<evidence type="ECO:0000256" key="1">
    <source>
        <dbReference type="SAM" id="MobiDB-lite"/>
    </source>
</evidence>
<feature type="compositionally biased region" description="Polar residues" evidence="1">
    <location>
        <begin position="257"/>
        <end position="277"/>
    </location>
</feature>
<feature type="region of interest" description="Disordered" evidence="1">
    <location>
        <begin position="705"/>
        <end position="838"/>
    </location>
</feature>
<feature type="compositionally biased region" description="Polar residues" evidence="1">
    <location>
        <begin position="518"/>
        <end position="536"/>
    </location>
</feature>
<evidence type="ECO:0000313" key="2">
    <source>
        <dbReference type="EMBL" id="KOX69830.1"/>
    </source>
</evidence>
<proteinExistence type="predicted"/>
<dbReference type="OrthoDB" id="7611759at2759"/>
<feature type="region of interest" description="Disordered" evidence="1">
    <location>
        <begin position="32"/>
        <end position="70"/>
    </location>
</feature>
<organism evidence="2 3">
    <name type="scientific">Melipona quadrifasciata</name>
    <dbReference type="NCBI Taxonomy" id="166423"/>
    <lineage>
        <taxon>Eukaryota</taxon>
        <taxon>Metazoa</taxon>
        <taxon>Ecdysozoa</taxon>
        <taxon>Arthropoda</taxon>
        <taxon>Hexapoda</taxon>
        <taxon>Insecta</taxon>
        <taxon>Pterygota</taxon>
        <taxon>Neoptera</taxon>
        <taxon>Endopterygota</taxon>
        <taxon>Hymenoptera</taxon>
        <taxon>Apocrita</taxon>
        <taxon>Aculeata</taxon>
        <taxon>Apoidea</taxon>
        <taxon>Anthophila</taxon>
        <taxon>Apidae</taxon>
        <taxon>Melipona</taxon>
    </lineage>
</organism>
<sequence>MVSRYGVSKEGAVGVAVGVGPMHCLLPHCGGPHHHHHLSAPHPQNPQPGHNHHVHPAHQPPPSPSPHLNHQLSHHQLTVNINHLSHQQQQQQQTQHQQAPPQYRVVTANTSKYKNNELRLIRSWRWSSASPPFPSNQCIHETTDSSTAPSPIHMCKDGRSDFHVSGQNYGTQPGGQVGGGGGSVGVPGGRGPPPLGGLQSIGQSAAGIPPGGPAGGQAPPQTPAPGVQSQPPQGPAPTTTPPVHTPSPQEMGKQAHLQPQPQPLSQVYGPTQTRPTSQGYYQGPRPQQPRGISHRGGQGGSSAQVVGMSGVGGGGGQPTAIYHPGGLPVQTGAIYQVPHQIPHQQSLYAMNNQMPLQFGGPPQRHQTHQNQSYFQPFQHNAILTQSMFGYGAPAPTPQPYGYWPTGQPNTPLSLSRAGASAVTGGAQHVGGPLAGAQGAPVVPQGTLQQPTQQAQPLPPMGISLSQTDVYSGHNGGATNTTNNTIKSRKPRGQNAITDIVDPTTGKNISHEIYKDNETIQSGESSNRETPQPQNNGAEVQADFAARVAKTLVKVATEESSSDSTVPTCVQNTSTTQNITQSLSNSHPNSTNDVNNQCINLPTTQNVPNVTALCSQSLGTANASQIDSCAMKTESKPLQIPVKEFQPRSESKSVVIEEPPLTVSRTVNKDDISAQLPAMIVSEVEVKNMCATSIITQTSVPIVTAPSTNAPEIPKPSTTAPSANPVPAREPFPNLFNKNSSSSPPRRKSQTYTHNQQPAASAVVSTEIPSSAKEQKEKKTREKSLSSRGTTPTPAHNQTDHHLKTNGDITVEKLESESTRTDIQQQKSSDAQEATPEKAENVFDCLETDKTTGELIGRVTTTLLCG</sequence>
<feature type="compositionally biased region" description="Polar residues" evidence="1">
    <location>
        <begin position="749"/>
        <end position="768"/>
    </location>
</feature>
<feature type="compositionally biased region" description="Pro residues" evidence="1">
    <location>
        <begin position="232"/>
        <end position="245"/>
    </location>
</feature>
<feature type="compositionally biased region" description="Low complexity" evidence="1">
    <location>
        <begin position="278"/>
        <end position="291"/>
    </location>
</feature>
<feature type="compositionally biased region" description="Basic and acidic residues" evidence="1">
    <location>
        <begin position="797"/>
        <end position="819"/>
    </location>
</feature>
<feature type="compositionally biased region" description="Polar residues" evidence="1">
    <location>
        <begin position="820"/>
        <end position="831"/>
    </location>
</feature>
<feature type="compositionally biased region" description="Low complexity" evidence="1">
    <location>
        <begin position="216"/>
        <end position="231"/>
    </location>
</feature>
<feature type="compositionally biased region" description="Gly residues" evidence="1">
    <location>
        <begin position="172"/>
        <end position="189"/>
    </location>
</feature>
<feature type="region of interest" description="Disordered" evidence="1">
    <location>
        <begin position="161"/>
        <end position="324"/>
    </location>
</feature>